<protein>
    <submittedName>
        <fullName evidence="2">dTDP-4-dehydrorhamnose 3,5-epimerase-like enzyme</fullName>
    </submittedName>
</protein>
<evidence type="ECO:0000313" key="3">
    <source>
        <dbReference type="Proteomes" id="UP000555103"/>
    </source>
</evidence>
<name>A0A840CQY1_9BACT</name>
<keyword evidence="3" id="KW-1185">Reference proteome</keyword>
<dbReference type="SUPFAM" id="SSF51182">
    <property type="entry name" value="RmlC-like cupins"/>
    <property type="match status" value="2"/>
</dbReference>
<comment type="caution">
    <text evidence="2">The sequence shown here is derived from an EMBL/GenBank/DDBJ whole genome shotgun (WGS) entry which is preliminary data.</text>
</comment>
<dbReference type="InterPro" id="IPR011051">
    <property type="entry name" value="RmlC_Cupin_sf"/>
</dbReference>
<dbReference type="CDD" id="cd20292">
    <property type="entry name" value="cupin_QdtA-like"/>
    <property type="match status" value="2"/>
</dbReference>
<proteinExistence type="predicted"/>
<dbReference type="EMBL" id="JACIEP010000002">
    <property type="protein sequence ID" value="MBB4034962.1"/>
    <property type="molecule type" value="Genomic_DNA"/>
</dbReference>
<dbReference type="InterPro" id="IPR008894">
    <property type="entry name" value="QdtA_cupin_dom"/>
</dbReference>
<dbReference type="RefSeq" id="WP_183305889.1">
    <property type="nucleotide sequence ID" value="NZ_JACIEP010000002.1"/>
</dbReference>
<organism evidence="2 3">
    <name type="scientific">Dysgonomonas hofstadii</name>
    <dbReference type="NCBI Taxonomy" id="637886"/>
    <lineage>
        <taxon>Bacteria</taxon>
        <taxon>Pseudomonadati</taxon>
        <taxon>Bacteroidota</taxon>
        <taxon>Bacteroidia</taxon>
        <taxon>Bacteroidales</taxon>
        <taxon>Dysgonomonadaceae</taxon>
        <taxon>Dysgonomonas</taxon>
    </lineage>
</organism>
<dbReference type="Pfam" id="PF05523">
    <property type="entry name" value="FdtA"/>
    <property type="match status" value="2"/>
</dbReference>
<sequence length="291" mass="32898">MKRVRIIELPKVIDRRGNLSFIEAGKHIPFNIARSYWIYDVPGGQHRGSHAFKSQHEVIIALSGSFDVVLNDGVEIRTYTLNRSYNALYVPNMVWRSLNNFSTNALCLVIASEPYSEEDYIRNYKQFRKHLSMSVDRSGGVPSLSRPDNPVSGYNTVTDCSLIDFPIIRNRAGNITPVQGMENVPFSIRRVFYIYDIPSGVKRGMHAHKACHEILVATSGSFEVELDDGTNKKSVLLNSPMQGLHIPPGVWAAQKNYSAGVVCLVLASDVYDSEDYIDTYSEFKKYRQHED</sequence>
<reference evidence="2 3" key="1">
    <citation type="submission" date="2020-08" db="EMBL/GenBank/DDBJ databases">
        <title>Genomic Encyclopedia of Type Strains, Phase IV (KMG-IV): sequencing the most valuable type-strain genomes for metagenomic binning, comparative biology and taxonomic classification.</title>
        <authorList>
            <person name="Goeker M."/>
        </authorList>
    </citation>
    <scope>NUCLEOTIDE SEQUENCE [LARGE SCALE GENOMIC DNA]</scope>
    <source>
        <strain evidence="2 3">DSM 104969</strain>
    </source>
</reference>
<dbReference type="AlphaFoldDB" id="A0A840CQY1"/>
<evidence type="ECO:0000313" key="2">
    <source>
        <dbReference type="EMBL" id="MBB4034962.1"/>
    </source>
</evidence>
<gene>
    <name evidence="2" type="ORF">GGR21_000849</name>
</gene>
<dbReference type="Gene3D" id="2.60.120.10">
    <property type="entry name" value="Jelly Rolls"/>
    <property type="match status" value="2"/>
</dbReference>
<feature type="domain" description="Sugar 3,4-ketoisomerase QdtA cupin" evidence="1">
    <location>
        <begin position="3"/>
        <end position="130"/>
    </location>
</feature>
<evidence type="ECO:0000259" key="1">
    <source>
        <dbReference type="Pfam" id="PF05523"/>
    </source>
</evidence>
<dbReference type="InterPro" id="IPR014710">
    <property type="entry name" value="RmlC-like_jellyroll"/>
</dbReference>
<accession>A0A840CQY1</accession>
<feature type="domain" description="Sugar 3,4-ketoisomerase QdtA cupin" evidence="1">
    <location>
        <begin position="159"/>
        <end position="287"/>
    </location>
</feature>
<dbReference type="Proteomes" id="UP000555103">
    <property type="component" value="Unassembled WGS sequence"/>
</dbReference>